<sequence>MRSPLVQECGEALKSYRSTEIELVWVPGHCGIQGKQKADELARHGPGNGAMDEPEPYLGITRRQGGLRSRNMSIREAAVRMFDLKKKDFPELSTADQEGLVTDVI</sequence>
<protein>
    <recommendedName>
        <fullName evidence="2">RNase H type-1 domain-containing protein</fullName>
    </recommendedName>
</protein>
<comment type="caution">
    <text evidence="3">The sequence shown here is derived from an EMBL/GenBank/DDBJ whole genome shotgun (WGS) entry which is preliminary data.</text>
</comment>
<dbReference type="InterPro" id="IPR002156">
    <property type="entry name" value="RNaseH_domain"/>
</dbReference>
<dbReference type="SUPFAM" id="SSF53098">
    <property type="entry name" value="Ribonuclease H-like"/>
    <property type="match status" value="1"/>
</dbReference>
<evidence type="ECO:0000313" key="4">
    <source>
        <dbReference type="Proteomes" id="UP001162164"/>
    </source>
</evidence>
<dbReference type="Gene3D" id="3.30.420.10">
    <property type="entry name" value="Ribonuclease H-like superfamily/Ribonuclease H"/>
    <property type="match status" value="1"/>
</dbReference>
<feature type="region of interest" description="Disordered" evidence="1">
    <location>
        <begin position="37"/>
        <end position="57"/>
    </location>
</feature>
<feature type="domain" description="RNase H type-1" evidence="2">
    <location>
        <begin position="1"/>
        <end position="47"/>
    </location>
</feature>
<dbReference type="PROSITE" id="PS50879">
    <property type="entry name" value="RNASE_H_1"/>
    <property type="match status" value="1"/>
</dbReference>
<evidence type="ECO:0000313" key="3">
    <source>
        <dbReference type="EMBL" id="KAJ8953360.1"/>
    </source>
</evidence>
<evidence type="ECO:0000256" key="1">
    <source>
        <dbReference type="SAM" id="MobiDB-lite"/>
    </source>
</evidence>
<name>A0ABQ9IRD7_9CUCU</name>
<dbReference type="InterPro" id="IPR012337">
    <property type="entry name" value="RNaseH-like_sf"/>
</dbReference>
<dbReference type="EMBL" id="JAPWTJ010003660">
    <property type="protein sequence ID" value="KAJ8953360.1"/>
    <property type="molecule type" value="Genomic_DNA"/>
</dbReference>
<proteinExistence type="predicted"/>
<reference evidence="3" key="1">
    <citation type="journal article" date="2023" name="Insect Mol. Biol.">
        <title>Genome sequencing provides insights into the evolution of gene families encoding plant cell wall-degrading enzymes in longhorned beetles.</title>
        <authorList>
            <person name="Shin N.R."/>
            <person name="Okamura Y."/>
            <person name="Kirsch R."/>
            <person name="Pauchet Y."/>
        </authorList>
    </citation>
    <scope>NUCLEOTIDE SEQUENCE</scope>
    <source>
        <strain evidence="3">MMC_N1</strain>
    </source>
</reference>
<keyword evidence="4" id="KW-1185">Reference proteome</keyword>
<dbReference type="InterPro" id="IPR036397">
    <property type="entry name" value="RNaseH_sf"/>
</dbReference>
<accession>A0ABQ9IRD7</accession>
<dbReference type="Proteomes" id="UP001162164">
    <property type="component" value="Unassembled WGS sequence"/>
</dbReference>
<evidence type="ECO:0000259" key="2">
    <source>
        <dbReference type="PROSITE" id="PS50879"/>
    </source>
</evidence>
<gene>
    <name evidence="3" type="ORF">NQ317_007600</name>
</gene>
<organism evidence="3 4">
    <name type="scientific">Molorchus minor</name>
    <dbReference type="NCBI Taxonomy" id="1323400"/>
    <lineage>
        <taxon>Eukaryota</taxon>
        <taxon>Metazoa</taxon>
        <taxon>Ecdysozoa</taxon>
        <taxon>Arthropoda</taxon>
        <taxon>Hexapoda</taxon>
        <taxon>Insecta</taxon>
        <taxon>Pterygota</taxon>
        <taxon>Neoptera</taxon>
        <taxon>Endopterygota</taxon>
        <taxon>Coleoptera</taxon>
        <taxon>Polyphaga</taxon>
        <taxon>Cucujiformia</taxon>
        <taxon>Chrysomeloidea</taxon>
        <taxon>Cerambycidae</taxon>
        <taxon>Lamiinae</taxon>
        <taxon>Monochamini</taxon>
        <taxon>Molorchus</taxon>
    </lineage>
</organism>